<dbReference type="EMBL" id="CP095067">
    <property type="protein sequence ID" value="UOQ69660.1"/>
    <property type="molecule type" value="Genomic_DNA"/>
</dbReference>
<keyword evidence="2" id="KW-0378">Hydrolase</keyword>
<dbReference type="PANTHER" id="PTHR11803">
    <property type="entry name" value="2-IMINOBUTANOATE/2-IMINOPROPANOATE DEAMINASE RIDA"/>
    <property type="match status" value="1"/>
</dbReference>
<accession>A0ABY4GFG3</accession>
<evidence type="ECO:0000313" key="3">
    <source>
        <dbReference type="Proteomes" id="UP000830401"/>
    </source>
</evidence>
<dbReference type="InterPro" id="IPR006175">
    <property type="entry name" value="YjgF/YER057c/UK114"/>
</dbReference>
<dbReference type="SUPFAM" id="SSF55298">
    <property type="entry name" value="YjgF-like"/>
    <property type="match status" value="1"/>
</dbReference>
<organism evidence="2 3">
    <name type="scientific">Hymenobacter volaticus</name>
    <dbReference type="NCBI Taxonomy" id="2932254"/>
    <lineage>
        <taxon>Bacteria</taxon>
        <taxon>Pseudomonadati</taxon>
        <taxon>Bacteroidota</taxon>
        <taxon>Cytophagia</taxon>
        <taxon>Cytophagales</taxon>
        <taxon>Hymenobacteraceae</taxon>
        <taxon>Hymenobacter</taxon>
    </lineage>
</organism>
<gene>
    <name evidence="2" type="ORF">MUN86_28965</name>
</gene>
<dbReference type="Gene3D" id="3.30.1330.40">
    <property type="entry name" value="RutC-like"/>
    <property type="match status" value="1"/>
</dbReference>
<geneLocation type="plasmid" evidence="2 3">
    <name>unnamed6</name>
</geneLocation>
<dbReference type="GO" id="GO:0016787">
    <property type="term" value="F:hydrolase activity"/>
    <property type="evidence" value="ECO:0007669"/>
    <property type="project" value="UniProtKB-KW"/>
</dbReference>
<dbReference type="PANTHER" id="PTHR11803:SF58">
    <property type="entry name" value="PROTEIN HMF1-RELATED"/>
    <property type="match status" value="1"/>
</dbReference>
<dbReference type="InterPro" id="IPR035959">
    <property type="entry name" value="RutC-like_sf"/>
</dbReference>
<keyword evidence="3" id="KW-1185">Reference proteome</keyword>
<sequence length="136" mass="15176">MNQHNKEILAHGMPWEVQYGYAQALKVDDTVWLSGQVGHDEHGIVRDGMEAQMRQAYTNIRQLLAGFNLSMTDVVDETLYVLDNDAAFAARQQLGREVYPDPMQVPSTMIGVAKLNLPSLLVEIKIIAKKPANNTP</sequence>
<comment type="similarity">
    <text evidence="1">Belongs to the RutC family.</text>
</comment>
<keyword evidence="2" id="KW-0614">Plasmid</keyword>
<reference evidence="2" key="1">
    <citation type="submission" date="2022-04" db="EMBL/GenBank/DDBJ databases">
        <title>Hymenobacter sp. isolated from the air.</title>
        <authorList>
            <person name="Won M."/>
            <person name="Lee C.-M."/>
            <person name="Woen H.-Y."/>
            <person name="Kwon S.-W."/>
        </authorList>
    </citation>
    <scope>NUCLEOTIDE SEQUENCE</scope>
    <source>
        <strain evidence="2">5420S-77</strain>
        <plasmid evidence="2">unnamed6</plasmid>
    </source>
</reference>
<proteinExistence type="inferred from homology"/>
<evidence type="ECO:0000256" key="1">
    <source>
        <dbReference type="ARBA" id="ARBA00010552"/>
    </source>
</evidence>
<evidence type="ECO:0000313" key="2">
    <source>
        <dbReference type="EMBL" id="UOQ69660.1"/>
    </source>
</evidence>
<dbReference type="Pfam" id="PF01042">
    <property type="entry name" value="Ribonuc_L-PSP"/>
    <property type="match status" value="1"/>
</dbReference>
<dbReference type="Proteomes" id="UP000830401">
    <property type="component" value="Plasmid unnamed6"/>
</dbReference>
<name>A0ABY4GFG3_9BACT</name>
<dbReference type="RefSeq" id="WP_245127506.1">
    <property type="nucleotide sequence ID" value="NZ_CP095067.1"/>
</dbReference>
<protein>
    <submittedName>
        <fullName evidence="2">Rid family hydrolase</fullName>
    </submittedName>
</protein>